<dbReference type="InterPro" id="IPR046336">
    <property type="entry name" value="Lon_prtase_N_sf"/>
</dbReference>
<evidence type="ECO:0000313" key="2">
    <source>
        <dbReference type="EMBL" id="CAD8437503.1"/>
    </source>
</evidence>
<evidence type="ECO:0000256" key="1">
    <source>
        <dbReference type="SAM" id="MobiDB-lite"/>
    </source>
</evidence>
<dbReference type="SUPFAM" id="SSF88697">
    <property type="entry name" value="PUA domain-like"/>
    <property type="match status" value="1"/>
</dbReference>
<dbReference type="AlphaFoldDB" id="A0A7S0CYE0"/>
<evidence type="ECO:0008006" key="3">
    <source>
        <dbReference type="Google" id="ProtNLM"/>
    </source>
</evidence>
<name>A0A7S0CYE0_MICPS</name>
<dbReference type="InterPro" id="IPR015947">
    <property type="entry name" value="PUA-like_sf"/>
</dbReference>
<feature type="compositionally biased region" description="Basic residues" evidence="1">
    <location>
        <begin position="22"/>
        <end position="37"/>
    </location>
</feature>
<protein>
    <recommendedName>
        <fullName evidence="3">Lon N-terminal domain-containing protein</fullName>
    </recommendedName>
</protein>
<accession>A0A7S0CYE0</accession>
<feature type="region of interest" description="Disordered" evidence="1">
    <location>
        <begin position="1"/>
        <end position="109"/>
    </location>
</feature>
<proteinExistence type="predicted"/>
<organism evidence="2">
    <name type="scientific">Micromonas pusilla</name>
    <name type="common">Picoplanktonic green alga</name>
    <name type="synonym">Chromulina pusilla</name>
    <dbReference type="NCBI Taxonomy" id="38833"/>
    <lineage>
        <taxon>Eukaryota</taxon>
        <taxon>Viridiplantae</taxon>
        <taxon>Chlorophyta</taxon>
        <taxon>Mamiellophyceae</taxon>
        <taxon>Mamiellales</taxon>
        <taxon>Mamiellaceae</taxon>
        <taxon>Micromonas</taxon>
    </lineage>
</organism>
<reference evidence="2" key="1">
    <citation type="submission" date="2021-01" db="EMBL/GenBank/DDBJ databases">
        <authorList>
            <person name="Corre E."/>
            <person name="Pelletier E."/>
            <person name="Niang G."/>
            <person name="Scheremetjew M."/>
            <person name="Finn R."/>
            <person name="Kale V."/>
            <person name="Holt S."/>
            <person name="Cochrane G."/>
            <person name="Meng A."/>
            <person name="Brown T."/>
            <person name="Cohen L."/>
        </authorList>
    </citation>
    <scope>NUCLEOTIDE SEQUENCE</scope>
    <source>
        <strain evidence="2">CCAC1681</strain>
    </source>
</reference>
<feature type="compositionally biased region" description="Low complexity" evidence="1">
    <location>
        <begin position="1"/>
        <end position="13"/>
    </location>
</feature>
<sequence length="414" mass="46173">MSGRASSASAPAACGLRDASSWHHRSVLGGKPHRLLRSRVAASQPAASRRWQPPPSRNPAAFRTRAGAADGPGSVDEDDENRDYLAELTWLPPLDPTKETETVDPTSEPPLMVLPVFPLGSTAYMPHSDHVLNIFEPRYRQMYSDILFNGSRRFVVPVSHPETGRLASVAPVFYLEDLKEVSEQTADAVKYVCSHKVIGRVTIKRTLNDSVWSDRSSYLKAVVEPLEDFDDDEDLSTKEGALVERFASVIEKQTKLGEPVRFTTNLIETLSAARGEDGLWRLAGLWQSLLQNRLSAKESELSNDIQQLLRNYLKQQGADMQSKVTVQFDALPAEIRAEFTRLQQTYREESMAMVGQTIYPFVLLVQCDSHAERLNVFGDMLEEEEKRLQAKVALQSLFSGADAKKDDEPPATEA</sequence>
<dbReference type="Gene3D" id="2.30.130.40">
    <property type="entry name" value="LON domain-like"/>
    <property type="match status" value="1"/>
</dbReference>
<gene>
    <name evidence="2" type="ORF">MSP1401_LOCUS4716</name>
</gene>
<dbReference type="EMBL" id="HBEN01005781">
    <property type="protein sequence ID" value="CAD8437503.1"/>
    <property type="molecule type" value="Transcribed_RNA"/>
</dbReference>
<dbReference type="PANTHER" id="PTHR46732">
    <property type="entry name" value="ATP-DEPENDENT PROTEASE LA (LON) DOMAIN PROTEIN"/>
    <property type="match status" value="1"/>
</dbReference>
<dbReference type="PANTHER" id="PTHR46732:SF8">
    <property type="entry name" value="ATP-DEPENDENT PROTEASE LA (LON) DOMAIN PROTEIN"/>
    <property type="match status" value="1"/>
</dbReference>